<accession>A0A8J2K6K4</accession>
<feature type="signal peptide" evidence="2">
    <location>
        <begin position="1"/>
        <end position="21"/>
    </location>
</feature>
<protein>
    <submittedName>
        <fullName evidence="3">Uncharacterized protein</fullName>
    </submittedName>
</protein>
<feature type="compositionally biased region" description="Low complexity" evidence="1">
    <location>
        <begin position="106"/>
        <end position="119"/>
    </location>
</feature>
<feature type="region of interest" description="Disordered" evidence="1">
    <location>
        <begin position="100"/>
        <end position="184"/>
    </location>
</feature>
<keyword evidence="4" id="KW-1185">Reference proteome</keyword>
<dbReference type="EMBL" id="CAJVCH010233211">
    <property type="protein sequence ID" value="CAG7732524.1"/>
    <property type="molecule type" value="Genomic_DNA"/>
</dbReference>
<sequence length="184" mass="19881">MRLFIFVSATFLLRLLQRIWDGHNNNGYVPYVDYTRDYNPPLGRNSVYSGGILGGGGGHSPQYLNNVDPRYSATYGNPYLRTSNTSLPPPHVGGTNHSPTGGGIIHNNTLNHNHSSSNNHHPHPHPVPPAPHHSIPFALRNGAVPQVARTPSTPSPHTTGTVPPPQYIVPSPTQLKPGTLATHV</sequence>
<dbReference type="AlphaFoldDB" id="A0A8J2K6K4"/>
<proteinExistence type="predicted"/>
<evidence type="ECO:0000256" key="1">
    <source>
        <dbReference type="SAM" id="MobiDB-lite"/>
    </source>
</evidence>
<evidence type="ECO:0000313" key="4">
    <source>
        <dbReference type="Proteomes" id="UP000708208"/>
    </source>
</evidence>
<dbReference type="Proteomes" id="UP000708208">
    <property type="component" value="Unassembled WGS sequence"/>
</dbReference>
<gene>
    <name evidence="3" type="ORF">AFUS01_LOCUS21037</name>
</gene>
<feature type="compositionally biased region" description="Low complexity" evidence="1">
    <location>
        <begin position="150"/>
        <end position="161"/>
    </location>
</feature>
<evidence type="ECO:0000256" key="2">
    <source>
        <dbReference type="SAM" id="SignalP"/>
    </source>
</evidence>
<evidence type="ECO:0000313" key="3">
    <source>
        <dbReference type="EMBL" id="CAG7732524.1"/>
    </source>
</evidence>
<comment type="caution">
    <text evidence="3">The sequence shown here is derived from an EMBL/GenBank/DDBJ whole genome shotgun (WGS) entry which is preliminary data.</text>
</comment>
<keyword evidence="2" id="KW-0732">Signal</keyword>
<reference evidence="3" key="1">
    <citation type="submission" date="2021-06" db="EMBL/GenBank/DDBJ databases">
        <authorList>
            <person name="Hodson N. C."/>
            <person name="Mongue J. A."/>
            <person name="Jaron S. K."/>
        </authorList>
    </citation>
    <scope>NUCLEOTIDE SEQUENCE</scope>
</reference>
<name>A0A8J2K6K4_9HEXA</name>
<dbReference type="OrthoDB" id="8183885at2759"/>
<organism evidence="3 4">
    <name type="scientific">Allacma fusca</name>
    <dbReference type="NCBI Taxonomy" id="39272"/>
    <lineage>
        <taxon>Eukaryota</taxon>
        <taxon>Metazoa</taxon>
        <taxon>Ecdysozoa</taxon>
        <taxon>Arthropoda</taxon>
        <taxon>Hexapoda</taxon>
        <taxon>Collembola</taxon>
        <taxon>Symphypleona</taxon>
        <taxon>Sminthuridae</taxon>
        <taxon>Allacma</taxon>
    </lineage>
</organism>
<feature type="chain" id="PRO_5035199852" evidence="2">
    <location>
        <begin position="22"/>
        <end position="184"/>
    </location>
</feature>